<evidence type="ECO:0000313" key="1">
    <source>
        <dbReference type="EMBL" id="MET4682522.1"/>
    </source>
</evidence>
<gene>
    <name evidence="1" type="ORF">ABIE19_000431</name>
</gene>
<dbReference type="SUPFAM" id="SSF54909">
    <property type="entry name" value="Dimeric alpha+beta barrel"/>
    <property type="match status" value="1"/>
</dbReference>
<dbReference type="InterPro" id="IPR011008">
    <property type="entry name" value="Dimeric_a/b-barrel"/>
</dbReference>
<keyword evidence="2" id="KW-1185">Reference proteome</keyword>
<sequence>MAGTRIIAYFNLKPGVSVADYEAWARSTDIPTVNGLPSIERFEVFRSVAVLGSDAPPPYAYFEIIDVADMEVFGQDVATPLMQKIAGDFQGMAEVVFVLTERL</sequence>
<dbReference type="EMBL" id="JBEPTF010000001">
    <property type="protein sequence ID" value="MET4682522.1"/>
    <property type="molecule type" value="Genomic_DNA"/>
</dbReference>
<evidence type="ECO:0000313" key="2">
    <source>
        <dbReference type="Proteomes" id="UP001549313"/>
    </source>
</evidence>
<evidence type="ECO:0008006" key="3">
    <source>
        <dbReference type="Google" id="ProtNLM"/>
    </source>
</evidence>
<organism evidence="1 2">
    <name type="scientific">Brevundimonas faecalis</name>
    <dbReference type="NCBI Taxonomy" id="947378"/>
    <lineage>
        <taxon>Bacteria</taxon>
        <taxon>Pseudomonadati</taxon>
        <taxon>Pseudomonadota</taxon>
        <taxon>Alphaproteobacteria</taxon>
        <taxon>Caulobacterales</taxon>
        <taxon>Caulobacteraceae</taxon>
        <taxon>Brevundimonas</taxon>
    </lineage>
</organism>
<reference evidence="1 2" key="1">
    <citation type="submission" date="2024-06" db="EMBL/GenBank/DDBJ databases">
        <title>Sorghum-associated microbial communities from plants grown in Nebraska, USA.</title>
        <authorList>
            <person name="Schachtman D."/>
        </authorList>
    </citation>
    <scope>NUCLEOTIDE SEQUENCE [LARGE SCALE GENOMIC DNA]</scope>
    <source>
        <strain evidence="1 2">2814</strain>
    </source>
</reference>
<protein>
    <recommendedName>
        <fullName evidence="3">REDY-like protein HapK</fullName>
    </recommendedName>
</protein>
<dbReference type="Proteomes" id="UP001549313">
    <property type="component" value="Unassembled WGS sequence"/>
</dbReference>
<accession>A0ABV2R7H9</accession>
<dbReference type="InterPro" id="IPR021667">
    <property type="entry name" value="HapK"/>
</dbReference>
<dbReference type="Gene3D" id="3.30.70.100">
    <property type="match status" value="1"/>
</dbReference>
<name>A0ABV2R7H9_9CAUL</name>
<dbReference type="RefSeq" id="WP_354087467.1">
    <property type="nucleotide sequence ID" value="NZ_JBEPTF010000001.1"/>
</dbReference>
<proteinExistence type="predicted"/>
<dbReference type="Pfam" id="PF11639">
    <property type="entry name" value="HapK"/>
    <property type="match status" value="1"/>
</dbReference>
<comment type="caution">
    <text evidence="1">The sequence shown here is derived from an EMBL/GenBank/DDBJ whole genome shotgun (WGS) entry which is preliminary data.</text>
</comment>